<dbReference type="EnsemblMetazoa" id="MDOA012231-RA">
    <property type="protein sequence ID" value="MDOA012231-PA"/>
    <property type="gene ID" value="MDOA012231"/>
</dbReference>
<dbReference type="OrthoDB" id="5955317at2759"/>
<organism evidence="2">
    <name type="scientific">Musca domestica</name>
    <name type="common">House fly</name>
    <dbReference type="NCBI Taxonomy" id="7370"/>
    <lineage>
        <taxon>Eukaryota</taxon>
        <taxon>Metazoa</taxon>
        <taxon>Ecdysozoa</taxon>
        <taxon>Arthropoda</taxon>
        <taxon>Hexapoda</taxon>
        <taxon>Insecta</taxon>
        <taxon>Pterygota</taxon>
        <taxon>Neoptera</taxon>
        <taxon>Endopterygota</taxon>
        <taxon>Diptera</taxon>
        <taxon>Brachycera</taxon>
        <taxon>Muscomorpha</taxon>
        <taxon>Muscoidea</taxon>
        <taxon>Muscidae</taxon>
        <taxon>Musca</taxon>
    </lineage>
</organism>
<dbReference type="GO" id="GO:0019005">
    <property type="term" value="C:SCF ubiquitin ligase complex"/>
    <property type="evidence" value="ECO:0007669"/>
    <property type="project" value="TreeGrafter"/>
</dbReference>
<evidence type="ECO:0000313" key="2">
    <source>
        <dbReference type="EnsemblMetazoa" id="MDOA012231-PA"/>
    </source>
</evidence>
<dbReference type="VEuPathDB" id="VectorBase:MDOMA2_003704"/>
<evidence type="ECO:0000313" key="4">
    <source>
        <dbReference type="RefSeq" id="XP_005183277.1"/>
    </source>
</evidence>
<dbReference type="KEGG" id="mde:101888886"/>
<proteinExistence type="predicted"/>
<keyword evidence="4" id="KW-0472">Membrane</keyword>
<reference evidence="2" key="1">
    <citation type="submission" date="2020-05" db="UniProtKB">
        <authorList>
            <consortium name="EnsemblMetazoa"/>
        </authorList>
    </citation>
    <scope>IDENTIFICATION</scope>
    <source>
        <strain evidence="2">Aabys</strain>
    </source>
</reference>
<dbReference type="Proteomes" id="UP001652621">
    <property type="component" value="Unplaced"/>
</dbReference>
<dbReference type="PANTHER" id="PTHR20988">
    <property type="entry name" value="TRANSMEMBRANE PROTEIN 183A-RELATED"/>
    <property type="match status" value="1"/>
</dbReference>
<name>A0A1I8N737_MUSDO</name>
<dbReference type="GeneID" id="101888886"/>
<dbReference type="InterPro" id="IPR026509">
    <property type="entry name" value="TMEM183"/>
</dbReference>
<gene>
    <name evidence="2" type="primary">101888886</name>
    <name evidence="4" type="synonym">LOC101888886</name>
</gene>
<dbReference type="VEuPathDB" id="VectorBase:MDOA012231"/>
<dbReference type="eggNOG" id="ENOG502QS4U">
    <property type="taxonomic scope" value="Eukaryota"/>
</dbReference>
<protein>
    <submittedName>
        <fullName evidence="4">Transmembrane protein 183</fullName>
    </submittedName>
</protein>
<dbReference type="AlphaFoldDB" id="A0A1I8N737"/>
<keyword evidence="3" id="KW-1185">Reference proteome</keyword>
<dbReference type="STRING" id="7370.A0A1I8N737"/>
<feature type="region of interest" description="Disordered" evidence="1">
    <location>
        <begin position="230"/>
        <end position="250"/>
    </location>
</feature>
<sequence length="344" mass="40271">MDLDEEQLQWKLRTRGKCQTFLLQSDYLELKPRARRGKCLGAAVEALEEVMRDNESSTTEYSYISNDIWFHLANYIAPEDVQRFAMICTQSAECLKSRHFWIQLYRKHCQKSKDRNKWVLQLPSHLQMHQLTQCDTNILRQQVIKALFFCHPPFVDRLKDNYKLESLVGKTYQSSWHLTVQCVWIMVYKFRDNAAATISKHNAASTKNSSSTNNEQVDTVVNDWESLAENEEHTERNNNTKTTKALSTAPSSVDNCNGLKLLIICCDRFIPFPSDFLCTNSSSTIRLKDTRELLSTDMRSTNLELDFVSLTGDQRITWKYQHIQKYKVLPWWHPDFSKFNKCEL</sequence>
<reference evidence="4" key="2">
    <citation type="submission" date="2025-04" db="UniProtKB">
        <authorList>
            <consortium name="RefSeq"/>
        </authorList>
    </citation>
    <scope>IDENTIFICATION</scope>
    <source>
        <strain evidence="4">Aabys</strain>
    </source>
</reference>
<accession>A0A1I8N737</accession>
<evidence type="ECO:0000313" key="3">
    <source>
        <dbReference type="Proteomes" id="UP001652621"/>
    </source>
</evidence>
<evidence type="ECO:0000256" key="1">
    <source>
        <dbReference type="SAM" id="MobiDB-lite"/>
    </source>
</evidence>
<keyword evidence="4" id="KW-0812">Transmembrane</keyword>
<dbReference type="RefSeq" id="XP_005183277.1">
    <property type="nucleotide sequence ID" value="XM_005183220.3"/>
</dbReference>
<dbReference type="PANTHER" id="PTHR20988:SF2">
    <property type="entry name" value="TRANSMEMBRANE PROTEIN 183A-RELATED"/>
    <property type="match status" value="1"/>
</dbReference>
<dbReference type="GO" id="GO:0031647">
    <property type="term" value="P:regulation of protein stability"/>
    <property type="evidence" value="ECO:0007669"/>
    <property type="project" value="TreeGrafter"/>
</dbReference>